<dbReference type="OrthoDB" id="1091532at2"/>
<dbReference type="AlphaFoldDB" id="A0A2W7TSJ0"/>
<keyword evidence="2" id="KW-1185">Reference proteome</keyword>
<accession>A0A2W7TSJ0</accession>
<sequence>MILKRILFFILLFFATTLGYSQSFNVEQLAKTKLINVSGGASANAIMYSGNAAREPFSYFFNGNININVAGLYNLPFSFSYSTQKFGYTKPVAIKTLSIHPSYKWITTHIGDVNMTFSPYTLNGHLFTGFGVDLTPPGKFKVSAMYGRLLKSNEYDVNIPEAIPTYKRFGYGFKTAYAFDKVNLGLIFFKATDVTSSLSNPVPFELGLTPKENVAVSFETSFKLFQKLQVMTEYANSSITEDISIEGTTKGKGIASLFLNPNATTTSQNAIKAQLVYPAGKGTLGLGYERIDPNYRTLGSYYFNNDLENITVNATQQIFKDKVSLALSLGMQKDNLDKQKVSQSKRLVSSLTADYKANQKLNLNFNYSNFQSYTNSRNQFDYINQDPSLIYADTLNFRQVNQNLGLTANYLLKNDKQLKKSINVNFSMQESSNEQQGQTVAGGETTFYNSAISYVQGYPTKDLNFMGSINNTYSLMETGNSLIIGPTLGVTKLFMERKLNTSFSTSYNTTFSNGDKQNDIFNMRLSSSYLYLEKHNFNLGVICLFGKTTSNRNNDLTATLTYAYSFDKIKLRSTPKEQKKEERQLGDNTLKINLKDYKLEGTREQITQQLKDLQQQLQPLPNEEASKLEHLLTLATLTPDEASFKDKVIDYLEEYQAASEVIKKYNKLIGQTVQKVAQEISNKDESFEKAYTTAISRVNSHKLHGVNPSEITDKVGYNSYLKLIERSDKAKQKLQAHRFMQTEFLKLSKADTKEMEQNDYLLSYNKKEIEKVYKLITNKKTDAEIIAQLEQNLIPFYHELALANGMNEEVELKYIQK</sequence>
<proteinExistence type="predicted"/>
<gene>
    <name evidence="1" type="ORF">DOS84_11705</name>
</gene>
<evidence type="ECO:0000313" key="1">
    <source>
        <dbReference type="EMBL" id="PZX93028.1"/>
    </source>
</evidence>
<comment type="caution">
    <text evidence="1">The sequence shown here is derived from an EMBL/GenBank/DDBJ whole genome shotgun (WGS) entry which is preliminary data.</text>
</comment>
<dbReference type="EMBL" id="QKXH01000007">
    <property type="protein sequence ID" value="PZX93028.1"/>
    <property type="molecule type" value="Genomic_DNA"/>
</dbReference>
<name>A0A2W7TSJ0_9FLAO</name>
<evidence type="ECO:0000313" key="2">
    <source>
        <dbReference type="Proteomes" id="UP000249177"/>
    </source>
</evidence>
<organism evidence="1 2">
    <name type="scientific">Flavobacterium aquariorum</name>
    <dbReference type="NCBI Taxonomy" id="2217670"/>
    <lineage>
        <taxon>Bacteria</taxon>
        <taxon>Pseudomonadati</taxon>
        <taxon>Bacteroidota</taxon>
        <taxon>Flavobacteriia</taxon>
        <taxon>Flavobacteriales</taxon>
        <taxon>Flavobacteriaceae</taxon>
        <taxon>Flavobacterium</taxon>
    </lineage>
</organism>
<protein>
    <submittedName>
        <fullName evidence="1">Uncharacterized protein</fullName>
    </submittedName>
</protein>
<dbReference type="SUPFAM" id="SSF56935">
    <property type="entry name" value="Porins"/>
    <property type="match status" value="1"/>
</dbReference>
<dbReference type="Proteomes" id="UP000249177">
    <property type="component" value="Unassembled WGS sequence"/>
</dbReference>
<reference evidence="1 2" key="1">
    <citation type="submission" date="2018-06" db="EMBL/GenBank/DDBJ databases">
        <title>Flavobacterium sp IMCC34762, genome.</title>
        <authorList>
            <person name="Joung Y."/>
            <person name="Cho J."/>
            <person name="Song J."/>
        </authorList>
    </citation>
    <scope>NUCLEOTIDE SEQUENCE [LARGE SCALE GENOMIC DNA]</scope>
    <source>
        <strain evidence="1 2">IMCC34762</strain>
    </source>
</reference>
<dbReference type="RefSeq" id="WP_111410310.1">
    <property type="nucleotide sequence ID" value="NZ_QKXH01000007.1"/>
</dbReference>